<protein>
    <submittedName>
        <fullName evidence="1">Uncharacterized protein</fullName>
    </submittedName>
</protein>
<dbReference type="VEuPathDB" id="FungiDB:PPTG_24585"/>
<dbReference type="Proteomes" id="UP000053864">
    <property type="component" value="Unassembled WGS sequence"/>
</dbReference>
<dbReference type="AlphaFoldDB" id="W2JLG9"/>
<reference evidence="1 2" key="1">
    <citation type="submission" date="2013-11" db="EMBL/GenBank/DDBJ databases">
        <title>The Genome Sequence of Phytophthora parasitica CJ05E6.</title>
        <authorList>
            <consortium name="The Broad Institute Genomics Platform"/>
            <person name="Russ C."/>
            <person name="Tyler B."/>
            <person name="Panabieres F."/>
            <person name="Shan W."/>
            <person name="Tripathy S."/>
            <person name="Grunwald N."/>
            <person name="Machado M."/>
            <person name="Johnson C.S."/>
            <person name="Arredondo F."/>
            <person name="Hong C."/>
            <person name="Coffey M."/>
            <person name="Young S.K."/>
            <person name="Zeng Q."/>
            <person name="Gargeya S."/>
            <person name="Fitzgerald M."/>
            <person name="Abouelleil A."/>
            <person name="Alvarado L."/>
            <person name="Chapman S.B."/>
            <person name="Gainer-Dewar J."/>
            <person name="Goldberg J."/>
            <person name="Griggs A."/>
            <person name="Gujja S."/>
            <person name="Hansen M."/>
            <person name="Howarth C."/>
            <person name="Imamovic A."/>
            <person name="Ireland A."/>
            <person name="Larimer J."/>
            <person name="McCowan C."/>
            <person name="Murphy C."/>
            <person name="Pearson M."/>
            <person name="Poon T.W."/>
            <person name="Priest M."/>
            <person name="Roberts A."/>
            <person name="Saif S."/>
            <person name="Shea T."/>
            <person name="Sykes S."/>
            <person name="Wortman J."/>
            <person name="Nusbaum C."/>
            <person name="Birren B."/>
        </authorList>
    </citation>
    <scope>NUCLEOTIDE SEQUENCE [LARGE SCALE GENOMIC DNA]</scope>
    <source>
        <strain evidence="1 2">CJ05E6</strain>
    </source>
</reference>
<proteinExistence type="predicted"/>
<evidence type="ECO:0000313" key="2">
    <source>
        <dbReference type="Proteomes" id="UP000053864"/>
    </source>
</evidence>
<accession>W2JLG9</accession>
<dbReference type="EMBL" id="KI671286">
    <property type="protein sequence ID" value="ETL47295.1"/>
    <property type="molecule type" value="Genomic_DNA"/>
</dbReference>
<gene>
    <name evidence="1" type="ORF">L916_02919</name>
</gene>
<evidence type="ECO:0000313" key="1">
    <source>
        <dbReference type="EMBL" id="ETL47295.1"/>
    </source>
</evidence>
<sequence length="101" mass="11538">MLAGIELDVSRGSLASIFRFGARRGLMSLVVAAFTSSFQRVIAHDLFGQRENVPSSRPLPFWWQDMAIIDQLEVNQGLIDNSRHATRWSTDRWVGYREART</sequence>
<name>W2JLG9_PHYNI</name>
<organism evidence="1 2">
    <name type="scientific">Phytophthora nicotianae</name>
    <name type="common">Potato buckeye rot agent</name>
    <name type="synonym">Phytophthora parasitica</name>
    <dbReference type="NCBI Taxonomy" id="4792"/>
    <lineage>
        <taxon>Eukaryota</taxon>
        <taxon>Sar</taxon>
        <taxon>Stramenopiles</taxon>
        <taxon>Oomycota</taxon>
        <taxon>Peronosporomycetes</taxon>
        <taxon>Peronosporales</taxon>
        <taxon>Peronosporaceae</taxon>
        <taxon>Phytophthora</taxon>
    </lineage>
</organism>